<dbReference type="InterPro" id="IPR003594">
    <property type="entry name" value="HATPase_dom"/>
</dbReference>
<proteinExistence type="predicted"/>
<evidence type="ECO:0000259" key="9">
    <source>
        <dbReference type="PROSITE" id="PS50110"/>
    </source>
</evidence>
<dbReference type="InterPro" id="IPR011006">
    <property type="entry name" value="CheY-like_superfamily"/>
</dbReference>
<evidence type="ECO:0000256" key="4">
    <source>
        <dbReference type="PROSITE-ProRule" id="PRU00110"/>
    </source>
</evidence>
<dbReference type="Gene3D" id="1.20.120.160">
    <property type="entry name" value="HPT domain"/>
    <property type="match status" value="1"/>
</dbReference>
<feature type="domain" description="HPt" evidence="10">
    <location>
        <begin position="722"/>
        <end position="813"/>
    </location>
</feature>
<evidence type="ECO:0000256" key="1">
    <source>
        <dbReference type="ARBA" id="ARBA00000085"/>
    </source>
</evidence>
<dbReference type="Pfam" id="PF02518">
    <property type="entry name" value="HATPase_c"/>
    <property type="match status" value="1"/>
</dbReference>
<dbReference type="PANTHER" id="PTHR43547:SF2">
    <property type="entry name" value="HYBRID SIGNAL TRANSDUCTION HISTIDINE KINASE C"/>
    <property type="match status" value="1"/>
</dbReference>
<dbReference type="AlphaFoldDB" id="A0A1I3UVY6"/>
<dbReference type="PANTHER" id="PTHR43547">
    <property type="entry name" value="TWO-COMPONENT HISTIDINE KINASE"/>
    <property type="match status" value="1"/>
</dbReference>
<keyword evidence="6" id="KW-0175">Coiled coil</keyword>
<dbReference type="CDD" id="cd17546">
    <property type="entry name" value="REC_hyHK_CKI1_RcsC-like"/>
    <property type="match status" value="1"/>
</dbReference>
<dbReference type="Pfam" id="PF00512">
    <property type="entry name" value="HisKA"/>
    <property type="match status" value="1"/>
</dbReference>
<evidence type="ECO:0000256" key="5">
    <source>
        <dbReference type="PROSITE-ProRule" id="PRU00169"/>
    </source>
</evidence>
<feature type="transmembrane region" description="Helical" evidence="7">
    <location>
        <begin position="273"/>
        <end position="292"/>
    </location>
</feature>
<dbReference type="InterPro" id="IPR003661">
    <property type="entry name" value="HisK_dim/P_dom"/>
</dbReference>
<evidence type="ECO:0000256" key="2">
    <source>
        <dbReference type="ARBA" id="ARBA00012438"/>
    </source>
</evidence>
<dbReference type="PROSITE" id="PS50109">
    <property type="entry name" value="HIS_KIN"/>
    <property type="match status" value="1"/>
</dbReference>
<evidence type="ECO:0000313" key="12">
    <source>
        <dbReference type="Proteomes" id="UP000243887"/>
    </source>
</evidence>
<dbReference type="Proteomes" id="UP000243887">
    <property type="component" value="Unassembled WGS sequence"/>
</dbReference>
<dbReference type="PROSITE" id="PS50110">
    <property type="entry name" value="RESPONSE_REGULATORY"/>
    <property type="match status" value="1"/>
</dbReference>
<evidence type="ECO:0000259" key="10">
    <source>
        <dbReference type="PROSITE" id="PS50894"/>
    </source>
</evidence>
<feature type="modified residue" description="4-aspartylphosphate" evidence="5">
    <location>
        <position position="616"/>
    </location>
</feature>
<evidence type="ECO:0000256" key="6">
    <source>
        <dbReference type="SAM" id="Coils"/>
    </source>
</evidence>
<keyword evidence="7" id="KW-0812">Transmembrane</keyword>
<reference evidence="12" key="1">
    <citation type="submission" date="2016-10" db="EMBL/GenBank/DDBJ databases">
        <authorList>
            <person name="Varghese N."/>
            <person name="Submissions S."/>
        </authorList>
    </citation>
    <scope>NUCLEOTIDE SEQUENCE [LARGE SCALE GENOMIC DNA]</scope>
    <source>
        <strain evidence="12">DSM 26542</strain>
    </source>
</reference>
<dbReference type="Pfam" id="PF00072">
    <property type="entry name" value="Response_reg"/>
    <property type="match status" value="1"/>
</dbReference>
<protein>
    <recommendedName>
        <fullName evidence="2">histidine kinase</fullName>
        <ecNumber evidence="2">2.7.13.3</ecNumber>
    </recommendedName>
</protein>
<dbReference type="RefSeq" id="WP_090681312.1">
    <property type="nucleotide sequence ID" value="NZ_FORU01000020.1"/>
</dbReference>
<gene>
    <name evidence="11" type="ORF">SAMN04487893_1209</name>
</gene>
<keyword evidence="3 5" id="KW-0597">Phosphoprotein</keyword>
<dbReference type="InterPro" id="IPR036890">
    <property type="entry name" value="HATPase_C_sf"/>
</dbReference>
<organism evidence="11 12">
    <name type="scientific">Myroides guanonis</name>
    <dbReference type="NCBI Taxonomy" id="1150112"/>
    <lineage>
        <taxon>Bacteria</taxon>
        <taxon>Pseudomonadati</taxon>
        <taxon>Bacteroidota</taxon>
        <taxon>Flavobacteriia</taxon>
        <taxon>Flavobacteriales</taxon>
        <taxon>Flavobacteriaceae</taxon>
        <taxon>Myroides</taxon>
    </lineage>
</organism>
<dbReference type="InterPro" id="IPR036097">
    <property type="entry name" value="HisK_dim/P_sf"/>
</dbReference>
<dbReference type="STRING" id="1150112.SAMN04487893_1209"/>
<dbReference type="SUPFAM" id="SSF47226">
    <property type="entry name" value="Histidine-containing phosphotransfer domain, HPT domain"/>
    <property type="match status" value="1"/>
</dbReference>
<dbReference type="PROSITE" id="PS50894">
    <property type="entry name" value="HPT"/>
    <property type="match status" value="1"/>
</dbReference>
<dbReference type="SMART" id="SM00388">
    <property type="entry name" value="HisKA"/>
    <property type="match status" value="1"/>
</dbReference>
<dbReference type="InterPro" id="IPR001789">
    <property type="entry name" value="Sig_transdc_resp-reg_receiver"/>
</dbReference>
<dbReference type="SUPFAM" id="SSF55874">
    <property type="entry name" value="ATPase domain of HSP90 chaperone/DNA topoisomerase II/histidine kinase"/>
    <property type="match status" value="1"/>
</dbReference>
<feature type="domain" description="Histidine kinase" evidence="8">
    <location>
        <begin position="325"/>
        <end position="541"/>
    </location>
</feature>
<dbReference type="GO" id="GO:0000155">
    <property type="term" value="F:phosphorelay sensor kinase activity"/>
    <property type="evidence" value="ECO:0007669"/>
    <property type="project" value="InterPro"/>
</dbReference>
<evidence type="ECO:0000313" key="11">
    <source>
        <dbReference type="EMBL" id="SFJ86869.1"/>
    </source>
</evidence>
<keyword evidence="7" id="KW-1133">Transmembrane helix</keyword>
<sequence length="819" mass="92636">MKNSKSIKFKIAVVYIVLFAAALFSGGYIFKEVKRITLPEQSVIEESNKVFLVSSAITSLYSSEASSRSAILTGKEKDIKSYNSQIDSIYSQIENIKLDVIDPYIAQKLDTVQLLLDKKKQSFSEIISFRKSINQNENYDSALKEIYSAKEEIEKKHKPIVQVTESQRKSLLSRLGQALRAEAPDTVKTTINYPKLTDSLVNAMERIFAEAQKKDSKFQRELLQKEQSLLLENKILTDQLRTILHSVEQNIINTSYQKINESKAIIGNATDNIAWIGGSAIITVIILGWIILQDLNQTQQYRIKLEKLNREKEDLLRSKTMLLATVTHDIQTPLGSVLGFTELLSKTQLSDKQNKYIKNIQSSSEYIVKLVNDLVDFSKLENNKISISEEVFNFKTLINDTCFPLVPIADNKKITFKWTIDESLNDKFTSDPERIKQVLTNLITNAIKFTQEGGVELIAKSNERQIIIQVIDSGIGIEKSQIEHVFQEFRQAHDGIEKKFGGTGLGLNISKRIITLLNGTISASSELNKGSIFTITLPKKTAPQVDTISSVKNNDKSIVEEKLKEKRVLIIDDDKLQLQLMEEIFTPLFKEVILINDATNAISILTASNFDLVLTDIQMPKMDGFELIQSIRETLETKKIPVIALSGKRNLTQEDFTELGFTSSHPKPVKFPKLIKEIGAILFPNLKEELLNLEVETETEIKITSSNQLYNLDKIREFIGTSTDAMNNILVIFIESTQENILDLKYAAEDLDIESLGNIAHKMIPMFKQLEIAEIVPLLEHLEDHSITFHNANEAIEYVHKIENLATCVISTIKNIELS</sequence>
<evidence type="ECO:0000259" key="8">
    <source>
        <dbReference type="PROSITE" id="PS50109"/>
    </source>
</evidence>
<dbReference type="CDD" id="cd16922">
    <property type="entry name" value="HATPase_EvgS-ArcB-TorS-like"/>
    <property type="match status" value="1"/>
</dbReference>
<dbReference type="SMART" id="SM00448">
    <property type="entry name" value="REC"/>
    <property type="match status" value="1"/>
</dbReference>
<evidence type="ECO:0000256" key="3">
    <source>
        <dbReference type="ARBA" id="ARBA00022553"/>
    </source>
</evidence>
<dbReference type="OrthoDB" id="1046984at2"/>
<dbReference type="Gene3D" id="1.10.287.130">
    <property type="match status" value="1"/>
</dbReference>
<dbReference type="FunFam" id="3.30.565.10:FF:000010">
    <property type="entry name" value="Sensor histidine kinase RcsC"/>
    <property type="match status" value="1"/>
</dbReference>
<feature type="domain" description="Response regulatory" evidence="9">
    <location>
        <begin position="567"/>
        <end position="682"/>
    </location>
</feature>
<dbReference type="InterPro" id="IPR005467">
    <property type="entry name" value="His_kinase_dom"/>
</dbReference>
<dbReference type="CDD" id="cd00082">
    <property type="entry name" value="HisKA"/>
    <property type="match status" value="1"/>
</dbReference>
<feature type="transmembrane region" description="Helical" evidence="7">
    <location>
        <begin position="12"/>
        <end position="30"/>
    </location>
</feature>
<dbReference type="SUPFAM" id="SSF52172">
    <property type="entry name" value="CheY-like"/>
    <property type="match status" value="1"/>
</dbReference>
<dbReference type="SMART" id="SM00387">
    <property type="entry name" value="HATPase_c"/>
    <property type="match status" value="1"/>
</dbReference>
<dbReference type="EMBL" id="FORU01000020">
    <property type="protein sequence ID" value="SFJ86869.1"/>
    <property type="molecule type" value="Genomic_DNA"/>
</dbReference>
<dbReference type="Gene3D" id="3.30.565.10">
    <property type="entry name" value="Histidine kinase-like ATPase, C-terminal domain"/>
    <property type="match status" value="1"/>
</dbReference>
<feature type="modified residue" description="Phosphohistidine" evidence="4">
    <location>
        <position position="761"/>
    </location>
</feature>
<dbReference type="SUPFAM" id="SSF47384">
    <property type="entry name" value="Homodimeric domain of signal transducing histidine kinase"/>
    <property type="match status" value="1"/>
</dbReference>
<comment type="catalytic activity">
    <reaction evidence="1">
        <text>ATP + protein L-histidine = ADP + protein N-phospho-L-histidine.</text>
        <dbReference type="EC" id="2.7.13.3"/>
    </reaction>
</comment>
<keyword evidence="12" id="KW-1185">Reference proteome</keyword>
<dbReference type="Gene3D" id="3.40.50.2300">
    <property type="match status" value="1"/>
</dbReference>
<dbReference type="PRINTS" id="PR00344">
    <property type="entry name" value="BCTRLSENSOR"/>
</dbReference>
<feature type="coiled-coil region" evidence="6">
    <location>
        <begin position="298"/>
        <end position="325"/>
    </location>
</feature>
<dbReference type="EC" id="2.7.13.3" evidence="2"/>
<dbReference type="InterPro" id="IPR008207">
    <property type="entry name" value="Sig_transdc_His_kin_Hpt_dom"/>
</dbReference>
<name>A0A1I3UVY6_9FLAO</name>
<accession>A0A1I3UVY6</accession>
<dbReference type="InterPro" id="IPR036641">
    <property type="entry name" value="HPT_dom_sf"/>
</dbReference>
<keyword evidence="7" id="KW-0472">Membrane</keyword>
<evidence type="ECO:0000256" key="7">
    <source>
        <dbReference type="SAM" id="Phobius"/>
    </source>
</evidence>
<dbReference type="InterPro" id="IPR004358">
    <property type="entry name" value="Sig_transdc_His_kin-like_C"/>
</dbReference>